<reference evidence="4" key="1">
    <citation type="submission" date="2021-11" db="EMBL/GenBank/DDBJ databases">
        <title>Development of a sustainable strategy for remediation of hydrocarbon-contaminated territories based on the waste exchange concept.</title>
        <authorList>
            <person name="Elkin A."/>
        </authorList>
    </citation>
    <scope>NUCLEOTIDE SEQUENCE</scope>
    <source>
        <strain evidence="4">IEGM 757</strain>
    </source>
</reference>
<proteinExistence type="predicted"/>
<sequence length="267" mass="28462">MLGGIEVEIGETATKCTGTTAQPTVVHFHGGGFTIGGPSDDRLYLSRLVQDLGARTVSVDYRLAPEHVFPAAVEDGVDVLATLLAGGTDPNTLLVSGESAGGGLAILVLQEAHRRQLPPPAGLLLQSPLVDFTASGRSHQLNADSDHVTSRASILWTAKTFLSGADPRVHSPLNGNLQTLPPTLIQVGDTEVLLDDSRALAMRLDSAGVTVHLEVWTDVLHTWHAFACLDASRRATERVVEFAHAQLTNRTAEPHPTPHHTQGRSIR</sequence>
<evidence type="ECO:0000313" key="4">
    <source>
        <dbReference type="EMBL" id="MCD2114114.1"/>
    </source>
</evidence>
<dbReference type="RefSeq" id="WP_230792214.1">
    <property type="nucleotide sequence ID" value="NZ_JAJNCO010000016.1"/>
</dbReference>
<dbReference type="AlphaFoldDB" id="A0AAW4XMW5"/>
<protein>
    <submittedName>
        <fullName evidence="4">Alpha/beta hydrolase</fullName>
    </submittedName>
</protein>
<dbReference type="EMBL" id="JAJNCO010000016">
    <property type="protein sequence ID" value="MCD2114114.1"/>
    <property type="molecule type" value="Genomic_DNA"/>
</dbReference>
<dbReference type="InterPro" id="IPR029058">
    <property type="entry name" value="AB_hydrolase_fold"/>
</dbReference>
<keyword evidence="1 4" id="KW-0378">Hydrolase</keyword>
<dbReference type="Gene3D" id="3.40.50.1820">
    <property type="entry name" value="alpha/beta hydrolase"/>
    <property type="match status" value="1"/>
</dbReference>
<dbReference type="SUPFAM" id="SSF53474">
    <property type="entry name" value="alpha/beta-Hydrolases"/>
    <property type="match status" value="1"/>
</dbReference>
<dbReference type="PANTHER" id="PTHR48081">
    <property type="entry name" value="AB HYDROLASE SUPERFAMILY PROTEIN C4A8.06C"/>
    <property type="match status" value="1"/>
</dbReference>
<dbReference type="Proteomes" id="UP001198630">
    <property type="component" value="Unassembled WGS sequence"/>
</dbReference>
<name>A0AAW4XMW5_RHORH</name>
<evidence type="ECO:0000256" key="2">
    <source>
        <dbReference type="SAM" id="MobiDB-lite"/>
    </source>
</evidence>
<feature type="domain" description="Alpha/beta hydrolase fold-3" evidence="3">
    <location>
        <begin position="25"/>
        <end position="224"/>
    </location>
</feature>
<evidence type="ECO:0000313" key="5">
    <source>
        <dbReference type="Proteomes" id="UP001198630"/>
    </source>
</evidence>
<dbReference type="InterPro" id="IPR013094">
    <property type="entry name" value="AB_hydrolase_3"/>
</dbReference>
<dbReference type="InterPro" id="IPR050300">
    <property type="entry name" value="GDXG_lipolytic_enzyme"/>
</dbReference>
<feature type="region of interest" description="Disordered" evidence="2">
    <location>
        <begin position="248"/>
        <end position="267"/>
    </location>
</feature>
<gene>
    <name evidence="4" type="ORF">LQ384_23650</name>
</gene>
<comment type="caution">
    <text evidence="4">The sequence shown here is derived from an EMBL/GenBank/DDBJ whole genome shotgun (WGS) entry which is preliminary data.</text>
</comment>
<organism evidence="4 5">
    <name type="scientific">Rhodococcus rhodochrous</name>
    <dbReference type="NCBI Taxonomy" id="1829"/>
    <lineage>
        <taxon>Bacteria</taxon>
        <taxon>Bacillati</taxon>
        <taxon>Actinomycetota</taxon>
        <taxon>Actinomycetes</taxon>
        <taxon>Mycobacteriales</taxon>
        <taxon>Nocardiaceae</taxon>
        <taxon>Rhodococcus</taxon>
    </lineage>
</organism>
<dbReference type="Pfam" id="PF07859">
    <property type="entry name" value="Abhydrolase_3"/>
    <property type="match status" value="1"/>
</dbReference>
<dbReference type="GO" id="GO:0016787">
    <property type="term" value="F:hydrolase activity"/>
    <property type="evidence" value="ECO:0007669"/>
    <property type="project" value="UniProtKB-KW"/>
</dbReference>
<dbReference type="PANTHER" id="PTHR48081:SF8">
    <property type="entry name" value="ALPHA_BETA HYDROLASE FOLD-3 DOMAIN-CONTAINING PROTEIN-RELATED"/>
    <property type="match status" value="1"/>
</dbReference>
<accession>A0AAW4XMW5</accession>
<feature type="compositionally biased region" description="Basic residues" evidence="2">
    <location>
        <begin position="257"/>
        <end position="267"/>
    </location>
</feature>
<evidence type="ECO:0000259" key="3">
    <source>
        <dbReference type="Pfam" id="PF07859"/>
    </source>
</evidence>
<evidence type="ECO:0000256" key="1">
    <source>
        <dbReference type="ARBA" id="ARBA00022801"/>
    </source>
</evidence>